<dbReference type="SMART" id="SM00020">
    <property type="entry name" value="Tryp_SPc"/>
    <property type="match status" value="1"/>
</dbReference>
<dbReference type="PROSITE" id="PS50240">
    <property type="entry name" value="TRYPSIN_DOM"/>
    <property type="match status" value="1"/>
</dbReference>
<gene>
    <name evidence="3" type="ORF">IscW_ISCW014680</name>
</gene>
<dbReference type="EMBL" id="DS937378">
    <property type="protein sequence ID" value="EEC18184.1"/>
    <property type="molecule type" value="Genomic_DNA"/>
</dbReference>
<dbReference type="GO" id="GO:0006508">
    <property type="term" value="P:proteolysis"/>
    <property type="evidence" value="ECO:0007669"/>
    <property type="project" value="UniProtKB-KW"/>
</dbReference>
<dbReference type="InterPro" id="IPR001254">
    <property type="entry name" value="Trypsin_dom"/>
</dbReference>
<dbReference type="CDD" id="cd00190">
    <property type="entry name" value="Tryp_SPc"/>
    <property type="match status" value="1"/>
</dbReference>
<dbReference type="HOGENOM" id="CLU_006842_7_1_1"/>
<dbReference type="STRING" id="6945.B7QH62"/>
<evidence type="ECO:0000256" key="1">
    <source>
        <dbReference type="ARBA" id="ARBA00023157"/>
    </source>
</evidence>
<organism>
    <name type="scientific">Ixodes scapularis</name>
    <name type="common">Black-legged tick</name>
    <name type="synonym">Deer tick</name>
    <dbReference type="NCBI Taxonomy" id="6945"/>
    <lineage>
        <taxon>Eukaryota</taxon>
        <taxon>Metazoa</taxon>
        <taxon>Ecdysozoa</taxon>
        <taxon>Arthropoda</taxon>
        <taxon>Chelicerata</taxon>
        <taxon>Arachnida</taxon>
        <taxon>Acari</taxon>
        <taxon>Parasitiformes</taxon>
        <taxon>Ixodida</taxon>
        <taxon>Ixodoidea</taxon>
        <taxon>Ixodidae</taxon>
        <taxon>Ixodinae</taxon>
        <taxon>Ixodes</taxon>
    </lineage>
</organism>
<protein>
    <submittedName>
        <fullName evidence="3 4">Serine protease, putative</fullName>
        <ecNumber evidence="3">3.4.21.4</ecNumber>
    </submittedName>
</protein>
<dbReference type="InterPro" id="IPR018114">
    <property type="entry name" value="TRYPSIN_HIS"/>
</dbReference>
<dbReference type="Gene3D" id="2.40.10.10">
    <property type="entry name" value="Trypsin-like serine proteases"/>
    <property type="match status" value="3"/>
</dbReference>
<keyword evidence="3" id="KW-0645">Protease</keyword>
<dbReference type="InterPro" id="IPR043504">
    <property type="entry name" value="Peptidase_S1_PA_chymotrypsin"/>
</dbReference>
<dbReference type="AlphaFoldDB" id="B7QH62"/>
<dbReference type="EC" id="3.4.21.4" evidence="3"/>
<keyword evidence="1" id="KW-1015">Disulfide bond</keyword>
<evidence type="ECO:0000313" key="3">
    <source>
        <dbReference type="EMBL" id="EEC18184.1"/>
    </source>
</evidence>
<dbReference type="VEuPathDB" id="VectorBase:ISCW014680"/>
<dbReference type="PaxDb" id="6945-B7QH62"/>
<evidence type="ECO:0000259" key="2">
    <source>
        <dbReference type="PROSITE" id="PS50240"/>
    </source>
</evidence>
<dbReference type="VEuPathDB" id="VectorBase:ISCP_020844"/>
<dbReference type="PROSITE" id="PS00134">
    <property type="entry name" value="TRYPSIN_HIS"/>
    <property type="match status" value="1"/>
</dbReference>
<dbReference type="SUPFAM" id="SSF50494">
    <property type="entry name" value="Trypsin-like serine proteases"/>
    <property type="match status" value="1"/>
</dbReference>
<proteinExistence type="predicted"/>
<dbReference type="VEuPathDB" id="VectorBase:ISCI014680"/>
<evidence type="ECO:0000313" key="5">
    <source>
        <dbReference type="Proteomes" id="UP000001555"/>
    </source>
</evidence>
<dbReference type="Proteomes" id="UP000001555">
    <property type="component" value="Unassembled WGS sequence"/>
</dbReference>
<dbReference type="PANTHER" id="PTHR24252:SF7">
    <property type="entry name" value="HYALIN"/>
    <property type="match status" value="1"/>
</dbReference>
<reference evidence="4" key="2">
    <citation type="submission" date="2020-05" db="UniProtKB">
        <authorList>
            <consortium name="EnsemblMetazoa"/>
        </authorList>
    </citation>
    <scope>IDENTIFICATION</scope>
    <source>
        <strain evidence="4">wikel</strain>
    </source>
</reference>
<dbReference type="OrthoDB" id="6506891at2759"/>
<dbReference type="InterPro" id="IPR009003">
    <property type="entry name" value="Peptidase_S1_PA"/>
</dbReference>
<dbReference type="PANTHER" id="PTHR24252">
    <property type="entry name" value="ACROSIN-RELATED"/>
    <property type="match status" value="1"/>
</dbReference>
<dbReference type="EMBL" id="ABJB010497504">
    <property type="status" value="NOT_ANNOTATED_CDS"/>
    <property type="molecule type" value="Genomic_DNA"/>
</dbReference>
<accession>B7QH62</accession>
<dbReference type="Pfam" id="PF00089">
    <property type="entry name" value="Trypsin"/>
    <property type="match status" value="2"/>
</dbReference>
<reference evidence="3 5" key="1">
    <citation type="submission" date="2008-03" db="EMBL/GenBank/DDBJ databases">
        <title>Annotation of Ixodes scapularis.</title>
        <authorList>
            <consortium name="Ixodes scapularis Genome Project Consortium"/>
            <person name="Caler E."/>
            <person name="Hannick L.I."/>
            <person name="Bidwell S."/>
            <person name="Joardar V."/>
            <person name="Thiagarajan M."/>
            <person name="Amedeo P."/>
            <person name="Galinsky K.J."/>
            <person name="Schobel S."/>
            <person name="Inman J."/>
            <person name="Hostetler J."/>
            <person name="Miller J."/>
            <person name="Hammond M."/>
            <person name="Megy K."/>
            <person name="Lawson D."/>
            <person name="Kodira C."/>
            <person name="Sutton G."/>
            <person name="Meyer J."/>
            <person name="Hill C.A."/>
            <person name="Birren B."/>
            <person name="Nene V."/>
            <person name="Collins F."/>
            <person name="Alarcon-Chaidez F."/>
            <person name="Wikel S."/>
            <person name="Strausberg R."/>
        </authorList>
    </citation>
    <scope>NUCLEOTIDE SEQUENCE [LARGE SCALE GENOMIC DNA]</scope>
    <source>
        <strain evidence="5">Wikel</strain>
        <strain evidence="3">Wikel colony</strain>
    </source>
</reference>
<name>B7QH62_IXOSC</name>
<keyword evidence="3" id="KW-0378">Hydrolase</keyword>
<sequence length="196" mass="21537">EIVGGMDATPLEFPWQISLRLVQNSGTPGQHFCGGSIINKQHILTAAHCILEGYKSASYYAVVVGDQKLDTVDPNEKTFSVQSNQLRMQLWMKFTLSAKIPSQRCLAISGKENYLSDSFFPSKPQLFVPRAYTLLALFFLVTESMGGGTASNVLQKVDLPTVPYKECKNDYKNSNTVVEKTMICAGPKEGGKSACQ</sequence>
<dbReference type="EnsemblMetazoa" id="ISCW014680-RA">
    <property type="protein sequence ID" value="ISCW014680-PA"/>
    <property type="gene ID" value="ISCW014680"/>
</dbReference>
<keyword evidence="5" id="KW-1185">Reference proteome</keyword>
<feature type="non-terminal residue" evidence="3">
    <location>
        <position position="196"/>
    </location>
</feature>
<feature type="domain" description="Peptidase S1" evidence="2">
    <location>
        <begin position="2"/>
        <end position="196"/>
    </location>
</feature>
<dbReference type="EMBL" id="ABJB011091673">
    <property type="status" value="NOT_ANNOTATED_CDS"/>
    <property type="molecule type" value="Genomic_DNA"/>
</dbReference>
<feature type="non-terminal residue" evidence="3">
    <location>
        <position position="1"/>
    </location>
</feature>
<evidence type="ECO:0000313" key="4">
    <source>
        <dbReference type="EnsemblMetazoa" id="ISCW014680-PA"/>
    </source>
</evidence>
<dbReference type="GO" id="GO:0004252">
    <property type="term" value="F:serine-type endopeptidase activity"/>
    <property type="evidence" value="ECO:0000318"/>
    <property type="project" value="GO_Central"/>
</dbReference>